<sequence>QAQSLQKLEECRQRHLKLSRQLLQVVSLVERYAVQNGAARRNPQLEARLDDRLARLEAVVNAPASARARLEELWVLLRGLLQGGPPCGGAAGLADADASRVLRLTASQGELLEQLQEEL</sequence>
<proteinExistence type="predicted"/>
<accession>A0ABN9UZG8</accession>
<keyword evidence="3" id="KW-1185">Reference proteome</keyword>
<protein>
    <recommendedName>
        <fullName evidence="1">Nucleoporin Nup54 alpha-helical domain-containing protein</fullName>
    </recommendedName>
</protein>
<organism evidence="2 3">
    <name type="scientific">Prorocentrum cordatum</name>
    <dbReference type="NCBI Taxonomy" id="2364126"/>
    <lineage>
        <taxon>Eukaryota</taxon>
        <taxon>Sar</taxon>
        <taxon>Alveolata</taxon>
        <taxon>Dinophyceae</taxon>
        <taxon>Prorocentrales</taxon>
        <taxon>Prorocentraceae</taxon>
        <taxon>Prorocentrum</taxon>
    </lineage>
</organism>
<gene>
    <name evidence="2" type="ORF">PCOR1329_LOCUS52675</name>
</gene>
<reference evidence="2" key="1">
    <citation type="submission" date="2023-10" db="EMBL/GenBank/DDBJ databases">
        <authorList>
            <person name="Chen Y."/>
            <person name="Shah S."/>
            <person name="Dougan E. K."/>
            <person name="Thang M."/>
            <person name="Chan C."/>
        </authorList>
    </citation>
    <scope>NUCLEOTIDE SEQUENCE [LARGE SCALE GENOMIC DNA]</scope>
</reference>
<evidence type="ECO:0000259" key="1">
    <source>
        <dbReference type="Pfam" id="PF13874"/>
    </source>
</evidence>
<evidence type="ECO:0000313" key="3">
    <source>
        <dbReference type="Proteomes" id="UP001189429"/>
    </source>
</evidence>
<name>A0ABN9UZG8_9DINO</name>
<feature type="domain" description="Nucleoporin Nup54 alpha-helical" evidence="1">
    <location>
        <begin position="2"/>
        <end position="75"/>
    </location>
</feature>
<feature type="non-terminal residue" evidence="2">
    <location>
        <position position="1"/>
    </location>
</feature>
<feature type="non-terminal residue" evidence="2">
    <location>
        <position position="119"/>
    </location>
</feature>
<dbReference type="EMBL" id="CAUYUJ010016413">
    <property type="protein sequence ID" value="CAK0864990.1"/>
    <property type="molecule type" value="Genomic_DNA"/>
</dbReference>
<dbReference type="Pfam" id="PF13874">
    <property type="entry name" value="Nup54"/>
    <property type="match status" value="1"/>
</dbReference>
<evidence type="ECO:0000313" key="2">
    <source>
        <dbReference type="EMBL" id="CAK0864990.1"/>
    </source>
</evidence>
<comment type="caution">
    <text evidence="2">The sequence shown here is derived from an EMBL/GenBank/DDBJ whole genome shotgun (WGS) entry which is preliminary data.</text>
</comment>
<dbReference type="Proteomes" id="UP001189429">
    <property type="component" value="Unassembled WGS sequence"/>
</dbReference>
<dbReference type="InterPro" id="IPR025712">
    <property type="entry name" value="Nup54_alpha-helical_dom"/>
</dbReference>